<feature type="signal peptide" evidence="2">
    <location>
        <begin position="1"/>
        <end position="17"/>
    </location>
</feature>
<keyword evidence="2" id="KW-0732">Signal</keyword>
<dbReference type="PANTHER" id="PTHR34883">
    <property type="entry name" value="SERINE-RICH PROTEIN, PUTATIVE-RELATED-RELATED"/>
    <property type="match status" value="1"/>
</dbReference>
<dbReference type="Gene3D" id="2.60.40.420">
    <property type="entry name" value="Cupredoxins - blue copper proteins"/>
    <property type="match status" value="1"/>
</dbReference>
<dbReference type="Proteomes" id="UP001197093">
    <property type="component" value="Unassembled WGS sequence"/>
</dbReference>
<dbReference type="CDD" id="cd00920">
    <property type="entry name" value="Cupredoxin"/>
    <property type="match status" value="1"/>
</dbReference>
<dbReference type="SUPFAM" id="SSF49503">
    <property type="entry name" value="Cupredoxins"/>
    <property type="match status" value="1"/>
</dbReference>
<protein>
    <recommendedName>
        <fullName evidence="5">Extracellular serine-rich protein</fullName>
    </recommendedName>
</protein>
<sequence length="205" mass="20787">MQFTTLVLAALTSLASAQRTWVVTVAQNGSLTYSPNKLVAQPGEFVQFQFHAGNHTVTQSTFDQPCQPVSMHSNATGFHSGFLPAAASASMGMIPTYTIQINNTNPLWLYCAQGKHCENGMVMVINEPATNPNRTLENYKAAAAKASTLVPGGAAGAGGQTGSTNTPASSSGTGSTPTPSGSGAGVLTAPGTAALVAAAGFALLL</sequence>
<dbReference type="PANTHER" id="PTHR34883:SF17">
    <property type="entry name" value="CUPREDOXIN"/>
    <property type="match status" value="1"/>
</dbReference>
<reference evidence="3" key="1">
    <citation type="submission" date="2023-02" db="EMBL/GenBank/DDBJ databases">
        <authorList>
            <person name="Palmer J.M."/>
        </authorList>
    </citation>
    <scope>NUCLEOTIDE SEQUENCE</scope>
    <source>
        <strain evidence="3">FW57</strain>
    </source>
</reference>
<evidence type="ECO:0000256" key="2">
    <source>
        <dbReference type="SAM" id="SignalP"/>
    </source>
</evidence>
<dbReference type="EMBL" id="JAHCVI010000001">
    <property type="protein sequence ID" value="KAG7294497.1"/>
    <property type="molecule type" value="Genomic_DNA"/>
</dbReference>
<feature type="region of interest" description="Disordered" evidence="1">
    <location>
        <begin position="153"/>
        <end position="185"/>
    </location>
</feature>
<dbReference type="InterPro" id="IPR052953">
    <property type="entry name" value="Ser-rich/MCO-related"/>
</dbReference>
<accession>A0AAD4I3S1</accession>
<proteinExistence type="predicted"/>
<name>A0AAD4I3S1_9PEZI</name>
<evidence type="ECO:0000313" key="3">
    <source>
        <dbReference type="EMBL" id="KAG7294497.1"/>
    </source>
</evidence>
<gene>
    <name evidence="3" type="ORF">NEMBOFW57_004572</name>
</gene>
<comment type="caution">
    <text evidence="3">The sequence shown here is derived from an EMBL/GenBank/DDBJ whole genome shotgun (WGS) entry which is preliminary data.</text>
</comment>
<dbReference type="AlphaFoldDB" id="A0AAD4I3S1"/>
<evidence type="ECO:0008006" key="5">
    <source>
        <dbReference type="Google" id="ProtNLM"/>
    </source>
</evidence>
<feature type="compositionally biased region" description="Low complexity" evidence="1">
    <location>
        <begin position="162"/>
        <end position="185"/>
    </location>
</feature>
<feature type="chain" id="PRO_5042096841" description="Extracellular serine-rich protein" evidence="2">
    <location>
        <begin position="18"/>
        <end position="205"/>
    </location>
</feature>
<dbReference type="InterPro" id="IPR008972">
    <property type="entry name" value="Cupredoxin"/>
</dbReference>
<evidence type="ECO:0000256" key="1">
    <source>
        <dbReference type="SAM" id="MobiDB-lite"/>
    </source>
</evidence>
<evidence type="ECO:0000313" key="4">
    <source>
        <dbReference type="Proteomes" id="UP001197093"/>
    </source>
</evidence>
<organism evidence="3 4">
    <name type="scientific">Staphylotrichum longicolle</name>
    <dbReference type="NCBI Taxonomy" id="669026"/>
    <lineage>
        <taxon>Eukaryota</taxon>
        <taxon>Fungi</taxon>
        <taxon>Dikarya</taxon>
        <taxon>Ascomycota</taxon>
        <taxon>Pezizomycotina</taxon>
        <taxon>Sordariomycetes</taxon>
        <taxon>Sordariomycetidae</taxon>
        <taxon>Sordariales</taxon>
        <taxon>Chaetomiaceae</taxon>
        <taxon>Staphylotrichum</taxon>
    </lineage>
</organism>
<keyword evidence="4" id="KW-1185">Reference proteome</keyword>